<proteinExistence type="predicted"/>
<dbReference type="GO" id="GO:0003677">
    <property type="term" value="F:DNA binding"/>
    <property type="evidence" value="ECO:0007669"/>
    <property type="project" value="InterPro"/>
</dbReference>
<evidence type="ECO:0000313" key="3">
    <source>
        <dbReference type="Proteomes" id="UP000095712"/>
    </source>
</evidence>
<evidence type="ECO:0000313" key="2">
    <source>
        <dbReference type="EMBL" id="CUP23722.1"/>
    </source>
</evidence>
<accession>A0A174LHN7</accession>
<dbReference type="Gene3D" id="1.10.260.40">
    <property type="entry name" value="lambda repressor-like DNA-binding domains"/>
    <property type="match status" value="1"/>
</dbReference>
<dbReference type="OrthoDB" id="9812239at2"/>
<evidence type="ECO:0000259" key="1">
    <source>
        <dbReference type="PROSITE" id="PS50943"/>
    </source>
</evidence>
<organism evidence="2 3">
    <name type="scientific">Blautia wexlerae</name>
    <dbReference type="NCBI Taxonomy" id="418240"/>
    <lineage>
        <taxon>Bacteria</taxon>
        <taxon>Bacillati</taxon>
        <taxon>Bacillota</taxon>
        <taxon>Clostridia</taxon>
        <taxon>Lachnospirales</taxon>
        <taxon>Lachnospiraceae</taxon>
        <taxon>Blautia</taxon>
    </lineage>
</organism>
<sequence length="60" mass="6925">MNKMKEYRQNKNMSFLDLSLKTGISERYLRFIEKGDRTPSLKTANIIASALNATVDKIFL</sequence>
<name>A0A174LHN7_9FIRM</name>
<dbReference type="SUPFAM" id="SSF47413">
    <property type="entry name" value="lambda repressor-like DNA-binding domains"/>
    <property type="match status" value="1"/>
</dbReference>
<dbReference type="SMART" id="SM00530">
    <property type="entry name" value="HTH_XRE"/>
    <property type="match status" value="1"/>
</dbReference>
<gene>
    <name evidence="2" type="ORF">ERS852523_00973</name>
</gene>
<protein>
    <submittedName>
        <fullName evidence="2">Anaerobic benzoate catabolism transcriptional regulator</fullName>
    </submittedName>
</protein>
<dbReference type="PROSITE" id="PS50943">
    <property type="entry name" value="HTH_CROC1"/>
    <property type="match status" value="1"/>
</dbReference>
<dbReference type="Proteomes" id="UP000095712">
    <property type="component" value="Unassembled WGS sequence"/>
</dbReference>
<dbReference type="Pfam" id="PF01381">
    <property type="entry name" value="HTH_3"/>
    <property type="match status" value="1"/>
</dbReference>
<feature type="domain" description="HTH cro/C1-type" evidence="1">
    <location>
        <begin position="4"/>
        <end position="58"/>
    </location>
</feature>
<reference evidence="2 3" key="1">
    <citation type="submission" date="2015-09" db="EMBL/GenBank/DDBJ databases">
        <authorList>
            <consortium name="Pathogen Informatics"/>
        </authorList>
    </citation>
    <scope>NUCLEOTIDE SEQUENCE [LARGE SCALE GENOMIC DNA]</scope>
    <source>
        <strain evidence="2 3">2789STDY5834911</strain>
    </source>
</reference>
<dbReference type="InterPro" id="IPR010982">
    <property type="entry name" value="Lambda_DNA-bd_dom_sf"/>
</dbReference>
<dbReference type="AlphaFoldDB" id="A0A174LHN7"/>
<dbReference type="InterPro" id="IPR001387">
    <property type="entry name" value="Cro/C1-type_HTH"/>
</dbReference>
<dbReference type="CDD" id="cd00093">
    <property type="entry name" value="HTH_XRE"/>
    <property type="match status" value="1"/>
</dbReference>
<dbReference type="RefSeq" id="WP_008704666.1">
    <property type="nucleotide sequence ID" value="NZ_CZAW01000008.1"/>
</dbReference>
<dbReference type="EMBL" id="CZAW01000008">
    <property type="protein sequence ID" value="CUP23722.1"/>
    <property type="molecule type" value="Genomic_DNA"/>
</dbReference>